<dbReference type="SUPFAM" id="SSF51445">
    <property type="entry name" value="(Trans)glycosidases"/>
    <property type="match status" value="1"/>
</dbReference>
<dbReference type="AlphaFoldDB" id="A0A368NK12"/>
<dbReference type="Pfam" id="PF00128">
    <property type="entry name" value="Alpha-amylase"/>
    <property type="match status" value="1"/>
</dbReference>
<evidence type="ECO:0000313" key="5">
    <source>
        <dbReference type="EMBL" id="RCU50942.1"/>
    </source>
</evidence>
<dbReference type="SMART" id="SM00642">
    <property type="entry name" value="Aamy"/>
    <property type="match status" value="1"/>
</dbReference>
<dbReference type="Proteomes" id="UP000252558">
    <property type="component" value="Unassembled WGS sequence"/>
</dbReference>
<gene>
    <name evidence="5" type="ORF">DU002_06355</name>
</gene>
<evidence type="ECO:0000259" key="4">
    <source>
        <dbReference type="SMART" id="SM00642"/>
    </source>
</evidence>
<evidence type="ECO:0000256" key="2">
    <source>
        <dbReference type="ARBA" id="ARBA00023295"/>
    </source>
</evidence>
<dbReference type="InterPro" id="IPR013780">
    <property type="entry name" value="Glyco_hydro_b"/>
</dbReference>
<dbReference type="Gene3D" id="2.60.40.10">
    <property type="entry name" value="Immunoglobulins"/>
    <property type="match status" value="1"/>
</dbReference>
<dbReference type="Gene3D" id="2.60.40.1180">
    <property type="entry name" value="Golgi alpha-mannosidase II"/>
    <property type="match status" value="1"/>
</dbReference>
<evidence type="ECO:0000313" key="6">
    <source>
        <dbReference type="Proteomes" id="UP000252558"/>
    </source>
</evidence>
<dbReference type="EMBL" id="QPID01000003">
    <property type="protein sequence ID" value="RCU50942.1"/>
    <property type="molecule type" value="Genomic_DNA"/>
</dbReference>
<dbReference type="PANTHER" id="PTHR43002">
    <property type="entry name" value="GLYCOGEN DEBRANCHING ENZYME"/>
    <property type="match status" value="1"/>
</dbReference>
<feature type="chain" id="PRO_5016968758" evidence="3">
    <location>
        <begin position="30"/>
        <end position="858"/>
    </location>
</feature>
<dbReference type="SUPFAM" id="SSF81296">
    <property type="entry name" value="E set domains"/>
    <property type="match status" value="1"/>
</dbReference>
<proteinExistence type="inferred from homology"/>
<dbReference type="InterPro" id="IPR017853">
    <property type="entry name" value="GH"/>
</dbReference>
<dbReference type="InterPro" id="IPR014756">
    <property type="entry name" value="Ig_E-set"/>
</dbReference>
<dbReference type="GO" id="GO:0005975">
    <property type="term" value="P:carbohydrate metabolic process"/>
    <property type="evidence" value="ECO:0007669"/>
    <property type="project" value="InterPro"/>
</dbReference>
<accession>A0A368NK12</accession>
<feature type="domain" description="Glycosyl hydrolase family 13 catalytic" evidence="4">
    <location>
        <begin position="353"/>
        <end position="761"/>
    </location>
</feature>
<feature type="signal peptide" evidence="3">
    <location>
        <begin position="1"/>
        <end position="29"/>
    </location>
</feature>
<dbReference type="Gene3D" id="2.60.40.3620">
    <property type="match status" value="1"/>
</dbReference>
<keyword evidence="6" id="KW-1185">Reference proteome</keyword>
<dbReference type="GO" id="GO:0016798">
    <property type="term" value="F:hydrolase activity, acting on glycosyl bonds"/>
    <property type="evidence" value="ECO:0007669"/>
    <property type="project" value="UniProtKB-KW"/>
</dbReference>
<evidence type="ECO:0000256" key="1">
    <source>
        <dbReference type="ARBA" id="ARBA00008061"/>
    </source>
</evidence>
<evidence type="ECO:0000256" key="3">
    <source>
        <dbReference type="SAM" id="SignalP"/>
    </source>
</evidence>
<dbReference type="Gene3D" id="3.20.20.80">
    <property type="entry name" value="Glycosidases"/>
    <property type="match status" value="1"/>
</dbReference>
<dbReference type="CDD" id="cd11341">
    <property type="entry name" value="AmyAc_Pullulanase_LD-like"/>
    <property type="match status" value="1"/>
</dbReference>
<keyword evidence="2" id="KW-0378">Hydrolase</keyword>
<keyword evidence="2" id="KW-0326">Glycosidase</keyword>
<organism evidence="5 6">
    <name type="scientific">Corallincola holothuriorum</name>
    <dbReference type="NCBI Taxonomy" id="2282215"/>
    <lineage>
        <taxon>Bacteria</taxon>
        <taxon>Pseudomonadati</taxon>
        <taxon>Pseudomonadota</taxon>
        <taxon>Gammaproteobacteria</taxon>
        <taxon>Alteromonadales</taxon>
        <taxon>Psychromonadaceae</taxon>
        <taxon>Corallincola</taxon>
    </lineage>
</organism>
<sequence>MNIKLLRTPAKRLCAITIAAGLLVPNAYADWFFRGTPNGWATTALTAGSGTELTLCQSFGNGDGNGGPRFKIDRYGDWSENYPGADYSVAGNASYQITFFSDSHDLDVVPVASCDEDPDGFKKNFTSLNFRGTANGWTATPMALVADNTWELEVNLDGQPNQRFKFDLYGDWATNYGDNNADGVLEQTGGDIFNTGSGDYKITVNDLSLAYTVTPLDICVEDCCETDCCETDCGGDEVATLGAIYSADKTTFSIWSPDHSNVELRLDGQTYAMAKVAGFEGYNDVYQVTVDGDWHLKTYSFMINDIAVRDPYGKMVEPNTQNNIVMDMSRTDLAADWAPTPAFAAREDAVIYEVHIRDFTIHASAGVSAEKRGKFLGMVEPGTRYNSVATGIDHLKELGVTHVQLLPVYDFGSCPDVADTDCYNWGYDPRNFNVPEERYSQTPYDYENRAREFKQMVDGFHKAGIRVVMDVVYNHTYADEMFENITDKYYTDSDLSGTGNSVDANVPMVSRMIRDSLEYWVREYNIDGFRFDLIGIFDYDEVGEWGRHLNATFPDRNLLIYGEPWNGYASDPREAERVRLGTIGRIADARVGVFNPKFREAIKGLNDQAGCNAGDCFAFNNNPDVWRIEVGSRGAIRYSNSNPNEAIDTWDPMFAMDPEQTINYVSAHDNLALRDKILQWADLNGVSRSSTYLRRIQMFANGIVLTSQGVPFLHGGVEIMRDKQEDHNSYRSPDSINQYYWNWKQDNADVFAYYQDVIAMRNAHPGFRLTSWDAINNDVISERPRYGVLVNRIAAEYHGDSWKQIIVIYNSSDNFTYQLPSGTWKVAMEKSDPAAGNGRQVSGSIVAEGTAVTVLYQD</sequence>
<comment type="caution">
    <text evidence="5">The sequence shown here is derived from an EMBL/GenBank/DDBJ whole genome shotgun (WGS) entry which is preliminary data.</text>
</comment>
<dbReference type="InterPro" id="IPR006047">
    <property type="entry name" value="GH13_cat_dom"/>
</dbReference>
<dbReference type="InterPro" id="IPR013783">
    <property type="entry name" value="Ig-like_fold"/>
</dbReference>
<name>A0A368NK12_9GAMM</name>
<reference evidence="5 6" key="1">
    <citation type="submission" date="2018-07" db="EMBL/GenBank/DDBJ databases">
        <title>Corallincola holothuriorum sp. nov., a new facultative anaerobe isolated from sea cucumber Apostichopus japonicus.</title>
        <authorList>
            <person name="Xia H."/>
        </authorList>
    </citation>
    <scope>NUCLEOTIDE SEQUENCE [LARGE SCALE GENOMIC DNA]</scope>
    <source>
        <strain evidence="5 6">C4</strain>
    </source>
</reference>
<dbReference type="OrthoDB" id="3236218at2"/>
<comment type="similarity">
    <text evidence="1">Belongs to the glycosyl hydrolase 13 family.</text>
</comment>
<protein>
    <submittedName>
        <fullName evidence="5">Pullulanase</fullName>
    </submittedName>
</protein>
<dbReference type="RefSeq" id="WP_114337537.1">
    <property type="nucleotide sequence ID" value="NZ_QPID01000003.1"/>
</dbReference>
<keyword evidence="3" id="KW-0732">Signal</keyword>